<sequence>MRRKRKKDNDYPDEWDVVEESQDLDDISSFETVADAWFPPFEIVAKTQDSDGEEEKTDDVDVVAVTDELAQLTPPSQQSTTSSTYRLRETTKNIHSSVICKLTRICKHPWLVHRDPQRSG</sequence>
<protein>
    <submittedName>
        <fullName evidence="1">Uncharacterized protein</fullName>
    </submittedName>
</protein>
<dbReference type="EMBL" id="KI681242">
    <property type="protein sequence ID" value="ETL86501.1"/>
    <property type="molecule type" value="Genomic_DNA"/>
</dbReference>
<name>W2KMR2_PHYNI</name>
<proteinExistence type="predicted"/>
<dbReference type="VEuPathDB" id="FungiDB:PPTG_11065"/>
<accession>W2KMR2</accession>
<dbReference type="Proteomes" id="UP000054423">
    <property type="component" value="Unassembled WGS sequence"/>
</dbReference>
<dbReference type="AlphaFoldDB" id="W2KMR2"/>
<reference evidence="1" key="1">
    <citation type="submission" date="2013-11" db="EMBL/GenBank/DDBJ databases">
        <title>The Genome Sequence of Phytophthora parasitica CHvinca01.</title>
        <authorList>
            <consortium name="The Broad Institute Genomics Platform"/>
            <person name="Russ C."/>
            <person name="Tyler B."/>
            <person name="Panabieres F."/>
            <person name="Shan W."/>
            <person name="Tripathy S."/>
            <person name="Grunwald N."/>
            <person name="Machado M."/>
            <person name="Johnson C.S."/>
            <person name="Arredondo F."/>
            <person name="Hong C."/>
            <person name="Coffey M."/>
            <person name="Young S.K."/>
            <person name="Zeng Q."/>
            <person name="Gargeya S."/>
            <person name="Fitzgerald M."/>
            <person name="Abouelleil A."/>
            <person name="Alvarado L."/>
            <person name="Chapman S.B."/>
            <person name="Gainer-Dewar J."/>
            <person name="Goldberg J."/>
            <person name="Griggs A."/>
            <person name="Gujja S."/>
            <person name="Hansen M."/>
            <person name="Howarth C."/>
            <person name="Imamovic A."/>
            <person name="Ireland A."/>
            <person name="Larimer J."/>
            <person name="McCowan C."/>
            <person name="Murphy C."/>
            <person name="Pearson M."/>
            <person name="Poon T.W."/>
            <person name="Priest M."/>
            <person name="Roberts A."/>
            <person name="Saif S."/>
            <person name="Shea T."/>
            <person name="Sykes S."/>
            <person name="Wortman J."/>
            <person name="Nusbaum C."/>
            <person name="Birren B."/>
        </authorList>
    </citation>
    <scope>NUCLEOTIDE SEQUENCE [LARGE SCALE GENOMIC DNA]</scope>
    <source>
        <strain evidence="1">CHvinca01</strain>
    </source>
</reference>
<evidence type="ECO:0000313" key="1">
    <source>
        <dbReference type="EMBL" id="ETL86501.1"/>
    </source>
</evidence>
<organism evidence="1">
    <name type="scientific">Phytophthora nicotianae</name>
    <name type="common">Potato buckeye rot agent</name>
    <name type="synonym">Phytophthora parasitica</name>
    <dbReference type="NCBI Taxonomy" id="4792"/>
    <lineage>
        <taxon>Eukaryota</taxon>
        <taxon>Sar</taxon>
        <taxon>Stramenopiles</taxon>
        <taxon>Oomycota</taxon>
        <taxon>Peronosporomycetes</taxon>
        <taxon>Peronosporales</taxon>
        <taxon>Peronosporaceae</taxon>
        <taxon>Phytophthora</taxon>
    </lineage>
</organism>
<gene>
    <name evidence="1" type="ORF">L917_14066</name>
</gene>